<accession>A0A0K8RIV9</accession>
<dbReference type="GO" id="GO:0005743">
    <property type="term" value="C:mitochondrial inner membrane"/>
    <property type="evidence" value="ECO:0007669"/>
    <property type="project" value="UniProtKB-SubCell"/>
</dbReference>
<keyword evidence="8 10" id="KW-0472">Membrane</keyword>
<evidence type="ECO:0000256" key="1">
    <source>
        <dbReference type="ARBA" id="ARBA00004273"/>
    </source>
</evidence>
<reference evidence="11" key="1">
    <citation type="submission" date="2012-12" db="EMBL/GenBank/DDBJ databases">
        <title>Identification and characterization of a phenylalanine ammonia-lyase gene family in Isatis indigotica Fort.</title>
        <authorList>
            <person name="Liu Q."/>
            <person name="Chen J."/>
            <person name="Zhou X."/>
            <person name="Di P."/>
            <person name="Xiao Y."/>
            <person name="Xuan H."/>
            <person name="Zhang L."/>
            <person name="Chen W."/>
        </authorList>
    </citation>
    <scope>NUCLEOTIDE SEQUENCE</scope>
    <source>
        <tissue evidence="11">Salivary gland</tissue>
    </source>
</reference>
<evidence type="ECO:0000256" key="6">
    <source>
        <dbReference type="ARBA" id="ARBA00022989"/>
    </source>
</evidence>
<evidence type="ECO:0000256" key="5">
    <source>
        <dbReference type="ARBA" id="ARBA00022792"/>
    </source>
</evidence>
<dbReference type="AlphaFoldDB" id="A0A0K8RIV9"/>
<protein>
    <recommendedName>
        <fullName evidence="3">Cytochrome c oxidase assembly protein COX20, mitochondrial</fullName>
    </recommendedName>
</protein>
<organism evidence="11">
    <name type="scientific">Ixodes ricinus</name>
    <name type="common">Common tick</name>
    <name type="synonym">Acarus ricinus</name>
    <dbReference type="NCBI Taxonomy" id="34613"/>
    <lineage>
        <taxon>Eukaryota</taxon>
        <taxon>Metazoa</taxon>
        <taxon>Ecdysozoa</taxon>
        <taxon>Arthropoda</taxon>
        <taxon>Chelicerata</taxon>
        <taxon>Arachnida</taxon>
        <taxon>Acari</taxon>
        <taxon>Parasitiformes</taxon>
        <taxon>Ixodida</taxon>
        <taxon>Ixodoidea</taxon>
        <taxon>Ixodidae</taxon>
        <taxon>Ixodinae</taxon>
        <taxon>Ixodes</taxon>
    </lineage>
</organism>
<feature type="region of interest" description="Disordered" evidence="9">
    <location>
        <begin position="1"/>
        <end position="23"/>
    </location>
</feature>
<dbReference type="PANTHER" id="PTHR31586">
    <property type="entry name" value="CYTOCHROME C OXIDASE PROTEIN 20"/>
    <property type="match status" value="1"/>
</dbReference>
<evidence type="ECO:0000256" key="4">
    <source>
        <dbReference type="ARBA" id="ARBA00022692"/>
    </source>
</evidence>
<keyword evidence="6 10" id="KW-1133">Transmembrane helix</keyword>
<evidence type="ECO:0000256" key="7">
    <source>
        <dbReference type="ARBA" id="ARBA00023128"/>
    </source>
</evidence>
<keyword evidence="7" id="KW-0496">Mitochondrion</keyword>
<evidence type="ECO:0000313" key="11">
    <source>
        <dbReference type="EMBL" id="JAA70788.1"/>
    </source>
</evidence>
<dbReference type="PANTHER" id="PTHR31586:SF1">
    <property type="entry name" value="CYTOCHROME C OXIDASE ASSEMBLY PROTEIN COX20, MITOCHONDRIAL"/>
    <property type="match status" value="1"/>
</dbReference>
<dbReference type="GO" id="GO:0033617">
    <property type="term" value="P:mitochondrial respiratory chain complex IV assembly"/>
    <property type="evidence" value="ECO:0007669"/>
    <property type="project" value="InterPro"/>
</dbReference>
<comment type="similarity">
    <text evidence="2">Belongs to the COX20 family.</text>
</comment>
<name>A0A0K8RIV9_IXORI</name>
<feature type="transmembrane region" description="Helical" evidence="10">
    <location>
        <begin position="40"/>
        <end position="59"/>
    </location>
</feature>
<dbReference type="PRINTS" id="PR02049">
    <property type="entry name" value="PROTEINF36A"/>
</dbReference>
<keyword evidence="5" id="KW-0999">Mitochondrion inner membrane</keyword>
<evidence type="ECO:0000256" key="9">
    <source>
        <dbReference type="SAM" id="MobiDB-lite"/>
    </source>
</evidence>
<feature type="transmembrane region" description="Helical" evidence="10">
    <location>
        <begin position="66"/>
        <end position="84"/>
    </location>
</feature>
<evidence type="ECO:0000256" key="10">
    <source>
        <dbReference type="SAM" id="Phobius"/>
    </source>
</evidence>
<dbReference type="InterPro" id="IPR022533">
    <property type="entry name" value="Cox20"/>
</dbReference>
<evidence type="ECO:0000256" key="2">
    <source>
        <dbReference type="ARBA" id="ARBA00009575"/>
    </source>
</evidence>
<evidence type="ECO:0000256" key="3">
    <source>
        <dbReference type="ARBA" id="ARBA00017689"/>
    </source>
</evidence>
<keyword evidence="4 10" id="KW-0812">Transmembrane</keyword>
<dbReference type="EMBL" id="GADI01003020">
    <property type="protein sequence ID" value="JAA70788.1"/>
    <property type="molecule type" value="mRNA"/>
</dbReference>
<comment type="subcellular location">
    <subcellularLocation>
        <location evidence="1">Mitochondrion inner membrane</location>
    </subcellularLocation>
</comment>
<evidence type="ECO:0000256" key="8">
    <source>
        <dbReference type="ARBA" id="ARBA00023136"/>
    </source>
</evidence>
<sequence length="126" mass="14385">MVEKSKAAMEENAPQSDDLPPKKPVMFMGRNLEEIPCLKTVFQTSIVSGLGIGLATFMFTSRPKRAADAGFYSFVAITTFYWFYCRYQYSVQKFNYQKLQKYMKNAVVLEGTEHDPNKAETTPKEA</sequence>
<proteinExistence type="evidence at transcript level"/>
<dbReference type="Pfam" id="PF12597">
    <property type="entry name" value="Cox20"/>
    <property type="match status" value="1"/>
</dbReference>